<dbReference type="EMBL" id="VNHX01000004">
    <property type="protein sequence ID" value="TYP96786.1"/>
    <property type="molecule type" value="Genomic_DNA"/>
</dbReference>
<dbReference type="NCBIfam" id="TIGR02937">
    <property type="entry name" value="sigma70-ECF"/>
    <property type="match status" value="1"/>
</dbReference>
<dbReference type="Proteomes" id="UP000325105">
    <property type="component" value="Unassembled WGS sequence"/>
</dbReference>
<evidence type="ECO:0000313" key="9">
    <source>
        <dbReference type="Proteomes" id="UP000325105"/>
    </source>
</evidence>
<dbReference type="Gene3D" id="1.10.10.10">
    <property type="entry name" value="Winged helix-like DNA-binding domain superfamily/Winged helix DNA-binding domain"/>
    <property type="match status" value="1"/>
</dbReference>
<dbReference type="AlphaFoldDB" id="A0A5S5DP26"/>
<evidence type="ECO:0000256" key="1">
    <source>
        <dbReference type="ARBA" id="ARBA00010641"/>
    </source>
</evidence>
<dbReference type="InterPro" id="IPR014284">
    <property type="entry name" value="RNA_pol_sigma-70_dom"/>
</dbReference>
<dbReference type="GO" id="GO:0003677">
    <property type="term" value="F:DNA binding"/>
    <property type="evidence" value="ECO:0007669"/>
    <property type="project" value="UniProtKB-KW"/>
</dbReference>
<proteinExistence type="inferred from homology"/>
<evidence type="ECO:0000256" key="5">
    <source>
        <dbReference type="ARBA" id="ARBA00023163"/>
    </source>
</evidence>
<accession>A0A5S5DP26</accession>
<keyword evidence="9" id="KW-1185">Reference proteome</keyword>
<dbReference type="InterPro" id="IPR036388">
    <property type="entry name" value="WH-like_DNA-bd_sf"/>
</dbReference>
<dbReference type="OrthoDB" id="707678at2"/>
<evidence type="ECO:0000313" key="8">
    <source>
        <dbReference type="EMBL" id="TYP96786.1"/>
    </source>
</evidence>
<evidence type="ECO:0000256" key="2">
    <source>
        <dbReference type="ARBA" id="ARBA00023015"/>
    </source>
</evidence>
<gene>
    <name evidence="8" type="ORF">BC792_1047</name>
</gene>
<dbReference type="RefSeq" id="WP_148907720.1">
    <property type="nucleotide sequence ID" value="NZ_VNHX01000004.1"/>
</dbReference>
<dbReference type="PANTHER" id="PTHR43133">
    <property type="entry name" value="RNA POLYMERASE ECF-TYPE SIGMA FACTO"/>
    <property type="match status" value="1"/>
</dbReference>
<dbReference type="InterPro" id="IPR013324">
    <property type="entry name" value="RNA_pol_sigma_r3/r4-like"/>
</dbReference>
<dbReference type="GO" id="GO:0016987">
    <property type="term" value="F:sigma factor activity"/>
    <property type="evidence" value="ECO:0007669"/>
    <property type="project" value="UniProtKB-KW"/>
</dbReference>
<dbReference type="SUPFAM" id="SSF88659">
    <property type="entry name" value="Sigma3 and sigma4 domains of RNA polymerase sigma factors"/>
    <property type="match status" value="1"/>
</dbReference>
<evidence type="ECO:0000259" key="7">
    <source>
        <dbReference type="Pfam" id="PF08281"/>
    </source>
</evidence>
<comment type="caution">
    <text evidence="8">The sequence shown here is derived from an EMBL/GenBank/DDBJ whole genome shotgun (WGS) entry which is preliminary data.</text>
</comment>
<dbReference type="GO" id="GO:0006352">
    <property type="term" value="P:DNA-templated transcription initiation"/>
    <property type="evidence" value="ECO:0007669"/>
    <property type="project" value="InterPro"/>
</dbReference>
<dbReference type="Pfam" id="PF04542">
    <property type="entry name" value="Sigma70_r2"/>
    <property type="match status" value="1"/>
</dbReference>
<reference evidence="8 9" key="1">
    <citation type="submission" date="2019-07" db="EMBL/GenBank/DDBJ databases">
        <title>Genomic Encyclopedia of Archaeal and Bacterial Type Strains, Phase II (KMG-II): from individual species to whole genera.</title>
        <authorList>
            <person name="Goeker M."/>
        </authorList>
    </citation>
    <scope>NUCLEOTIDE SEQUENCE [LARGE SCALE GENOMIC DNA]</scope>
    <source>
        <strain evidence="8 9">DSM 18850</strain>
    </source>
</reference>
<dbReference type="Gene3D" id="1.10.1740.10">
    <property type="match status" value="1"/>
</dbReference>
<protein>
    <submittedName>
        <fullName evidence="8">RNA polymerase sigma factor (Sigma-70 family)</fullName>
    </submittedName>
</protein>
<keyword evidence="3" id="KW-0731">Sigma factor</keyword>
<dbReference type="InterPro" id="IPR013249">
    <property type="entry name" value="RNA_pol_sigma70_r4_t2"/>
</dbReference>
<dbReference type="InterPro" id="IPR007627">
    <property type="entry name" value="RNA_pol_sigma70_r2"/>
</dbReference>
<dbReference type="InterPro" id="IPR039425">
    <property type="entry name" value="RNA_pol_sigma-70-like"/>
</dbReference>
<sequence>MKEENGHSIGDLWRGSTERPGGALEAVYARYRRPLLRYVRSVMGDSVDDELVKDVVSETLIVLWEDWEKISGLEEPYFWMMRVAKNKALHRLREAKRHRKVPLDGYEDLPADERADRELLKAELKQLIEQACETLTPAERAIFVGSKIEELTNEELEKRYKLAKQTVRNRLSQALRKVRVALSELLGVVL</sequence>
<evidence type="ECO:0000256" key="3">
    <source>
        <dbReference type="ARBA" id="ARBA00023082"/>
    </source>
</evidence>
<dbReference type="InterPro" id="IPR013325">
    <property type="entry name" value="RNA_pol_sigma_r2"/>
</dbReference>
<feature type="domain" description="RNA polymerase sigma factor 70 region 4 type 2" evidence="7">
    <location>
        <begin position="126"/>
        <end position="177"/>
    </location>
</feature>
<dbReference type="SUPFAM" id="SSF88946">
    <property type="entry name" value="Sigma2 domain of RNA polymerase sigma factors"/>
    <property type="match status" value="1"/>
</dbReference>
<comment type="similarity">
    <text evidence="1">Belongs to the sigma-70 factor family. ECF subfamily.</text>
</comment>
<keyword evidence="4" id="KW-0238">DNA-binding</keyword>
<name>A0A5S5DP26_9SPHI</name>
<dbReference type="Pfam" id="PF08281">
    <property type="entry name" value="Sigma70_r4_2"/>
    <property type="match status" value="1"/>
</dbReference>
<keyword evidence="2" id="KW-0805">Transcription regulation</keyword>
<dbReference type="PANTHER" id="PTHR43133:SF8">
    <property type="entry name" value="RNA POLYMERASE SIGMA FACTOR HI_1459-RELATED"/>
    <property type="match status" value="1"/>
</dbReference>
<feature type="domain" description="RNA polymerase sigma-70 region 2" evidence="6">
    <location>
        <begin position="28"/>
        <end position="97"/>
    </location>
</feature>
<evidence type="ECO:0000256" key="4">
    <source>
        <dbReference type="ARBA" id="ARBA00023125"/>
    </source>
</evidence>
<organism evidence="8 9">
    <name type="scientific">Sphingobacterium allocomposti</name>
    <dbReference type="NCBI Taxonomy" id="415956"/>
    <lineage>
        <taxon>Bacteria</taxon>
        <taxon>Pseudomonadati</taxon>
        <taxon>Bacteroidota</taxon>
        <taxon>Sphingobacteriia</taxon>
        <taxon>Sphingobacteriales</taxon>
        <taxon>Sphingobacteriaceae</taxon>
        <taxon>Sphingobacterium</taxon>
    </lineage>
</organism>
<keyword evidence="5" id="KW-0804">Transcription</keyword>
<evidence type="ECO:0000259" key="6">
    <source>
        <dbReference type="Pfam" id="PF04542"/>
    </source>
</evidence>